<dbReference type="Pfam" id="PF16491">
    <property type="entry name" value="Peptidase_M48_N"/>
    <property type="match status" value="1"/>
</dbReference>
<dbReference type="Gene3D" id="3.30.2010.10">
    <property type="entry name" value="Metalloproteases ('zincins'), catalytic domain"/>
    <property type="match status" value="1"/>
</dbReference>
<comment type="function">
    <text evidence="9">Proteolytically removes the C-terminal three residues of farnesylated proteins.</text>
</comment>
<dbReference type="Pfam" id="PF01435">
    <property type="entry name" value="Peptidase_M48"/>
    <property type="match status" value="1"/>
</dbReference>
<evidence type="ECO:0000256" key="1">
    <source>
        <dbReference type="ARBA" id="ARBA00022670"/>
    </source>
</evidence>
<protein>
    <recommendedName>
        <fullName evidence="9">CAAX prenyl protease</fullName>
        <ecNumber evidence="9">3.4.24.84</ecNumber>
    </recommendedName>
</protein>
<comment type="cofactor">
    <cofactor evidence="8 9">
        <name>Zn(2+)</name>
        <dbReference type="ChEBI" id="CHEBI:29105"/>
    </cofactor>
    <text evidence="8 9">Binds 1 zinc ion per subunit.</text>
</comment>
<evidence type="ECO:0000259" key="10">
    <source>
        <dbReference type="Pfam" id="PF01435"/>
    </source>
</evidence>
<reference evidence="13" key="1">
    <citation type="submission" date="2022-10" db="EMBL/GenBank/DDBJ databases">
        <title>Genome assembly of Pristionchus species.</title>
        <authorList>
            <person name="Yoshida K."/>
            <person name="Sommer R.J."/>
        </authorList>
    </citation>
    <scope>NUCLEOTIDE SEQUENCE [LARGE SCALE GENOMIC DNA]</scope>
    <source>
        <strain evidence="13">RS5460</strain>
    </source>
</reference>
<evidence type="ECO:0000256" key="5">
    <source>
        <dbReference type="ARBA" id="ARBA00023049"/>
    </source>
</evidence>
<dbReference type="GO" id="GO:0005789">
    <property type="term" value="C:endoplasmic reticulum membrane"/>
    <property type="evidence" value="ECO:0007669"/>
    <property type="project" value="UniProtKB-SubCell"/>
</dbReference>
<feature type="transmembrane region" description="Helical" evidence="9">
    <location>
        <begin position="6"/>
        <end position="25"/>
    </location>
</feature>
<keyword evidence="2 8" id="KW-0479">Metal-binding</keyword>
<dbReference type="CDD" id="cd07343">
    <property type="entry name" value="M48A_Zmpste24p_like"/>
    <property type="match status" value="1"/>
</dbReference>
<evidence type="ECO:0000256" key="8">
    <source>
        <dbReference type="PIRSR" id="PIRSR627057-2"/>
    </source>
</evidence>
<evidence type="ECO:0000313" key="13">
    <source>
        <dbReference type="Proteomes" id="UP001328107"/>
    </source>
</evidence>
<dbReference type="PANTHER" id="PTHR10120">
    <property type="entry name" value="CAAX PRENYL PROTEASE 1"/>
    <property type="match status" value="1"/>
</dbReference>
<dbReference type="GO" id="GO:0004222">
    <property type="term" value="F:metalloendopeptidase activity"/>
    <property type="evidence" value="ECO:0007669"/>
    <property type="project" value="UniProtKB-UniRule"/>
</dbReference>
<evidence type="ECO:0000256" key="9">
    <source>
        <dbReference type="RuleBase" id="RU366005"/>
    </source>
</evidence>
<dbReference type="GO" id="GO:0046872">
    <property type="term" value="F:metal ion binding"/>
    <property type="evidence" value="ECO:0007669"/>
    <property type="project" value="UniProtKB-UniRule"/>
</dbReference>
<keyword evidence="3 9" id="KW-0378">Hydrolase</keyword>
<keyword evidence="13" id="KW-1185">Reference proteome</keyword>
<accession>A0AAN4ZBW5</accession>
<keyword evidence="9" id="KW-0256">Endoplasmic reticulum</keyword>
<dbReference type="InterPro" id="IPR032456">
    <property type="entry name" value="Peptidase_M48_N"/>
</dbReference>
<evidence type="ECO:0000256" key="7">
    <source>
        <dbReference type="PIRSR" id="PIRSR627057-1"/>
    </source>
</evidence>
<feature type="active site" description="Proton donor" evidence="7">
    <location>
        <position position="385"/>
    </location>
</feature>
<feature type="transmembrane region" description="Helical" evidence="9">
    <location>
        <begin position="350"/>
        <end position="376"/>
    </location>
</feature>
<keyword evidence="5 9" id="KW-0482">Metalloprotease</keyword>
<feature type="transmembrane region" description="Helical" evidence="9">
    <location>
        <begin position="170"/>
        <end position="193"/>
    </location>
</feature>
<feature type="domain" description="Peptidase M48" evidence="10">
    <location>
        <begin position="204"/>
        <end position="437"/>
    </location>
</feature>
<dbReference type="AlphaFoldDB" id="A0AAN4ZBW5"/>
<keyword evidence="4 8" id="KW-0862">Zinc</keyword>
<keyword evidence="9" id="KW-1133">Transmembrane helix</keyword>
<evidence type="ECO:0000313" key="12">
    <source>
        <dbReference type="EMBL" id="GMR34155.1"/>
    </source>
</evidence>
<dbReference type="GO" id="GO:0071586">
    <property type="term" value="P:CAAX-box protein processing"/>
    <property type="evidence" value="ECO:0007669"/>
    <property type="project" value="UniProtKB-UniRule"/>
</dbReference>
<feature type="active site" evidence="7">
    <location>
        <position position="302"/>
    </location>
</feature>
<feature type="binding site" evidence="8">
    <location>
        <position position="305"/>
    </location>
    <ligand>
        <name>Zn(2+)</name>
        <dbReference type="ChEBI" id="CHEBI:29105"/>
        <note>catalytic</note>
    </ligand>
</feature>
<feature type="domain" description="CAAX prenyl protease 1 N-terminal" evidence="11">
    <location>
        <begin position="32"/>
        <end position="200"/>
    </location>
</feature>
<feature type="transmembrane region" description="Helical" evidence="9">
    <location>
        <begin position="94"/>
        <end position="112"/>
    </location>
</feature>
<dbReference type="EC" id="3.4.24.84" evidence="9"/>
<feature type="transmembrane region" description="Helical" evidence="9">
    <location>
        <begin position="322"/>
        <end position="344"/>
    </location>
</feature>
<keyword evidence="1 9" id="KW-0645">Protease</keyword>
<evidence type="ECO:0000256" key="2">
    <source>
        <dbReference type="ARBA" id="ARBA00022723"/>
    </source>
</evidence>
<feature type="transmembrane region" description="Helical" evidence="9">
    <location>
        <begin position="147"/>
        <end position="164"/>
    </location>
</feature>
<dbReference type="InterPro" id="IPR001915">
    <property type="entry name" value="Peptidase_M48"/>
</dbReference>
<proteinExistence type="inferred from homology"/>
<dbReference type="InterPro" id="IPR027057">
    <property type="entry name" value="CAXX_Prtase_1"/>
</dbReference>
<name>A0AAN4ZBW5_9BILA</name>
<dbReference type="Proteomes" id="UP001328107">
    <property type="component" value="Unassembled WGS sequence"/>
</dbReference>
<evidence type="ECO:0000256" key="4">
    <source>
        <dbReference type="ARBA" id="ARBA00022833"/>
    </source>
</evidence>
<feature type="binding site" evidence="8">
    <location>
        <position position="301"/>
    </location>
    <ligand>
        <name>Zn(2+)</name>
        <dbReference type="ChEBI" id="CHEBI:29105"/>
        <note>catalytic</note>
    </ligand>
</feature>
<comment type="caution">
    <text evidence="12">The sequence shown here is derived from an EMBL/GenBank/DDBJ whole genome shotgun (WGS) entry which is preliminary data.</text>
</comment>
<dbReference type="EMBL" id="BTRK01000001">
    <property type="protein sequence ID" value="GMR34155.1"/>
    <property type="molecule type" value="Genomic_DNA"/>
</dbReference>
<organism evidence="12 13">
    <name type="scientific">Pristionchus mayeri</name>
    <dbReference type="NCBI Taxonomy" id="1317129"/>
    <lineage>
        <taxon>Eukaryota</taxon>
        <taxon>Metazoa</taxon>
        <taxon>Ecdysozoa</taxon>
        <taxon>Nematoda</taxon>
        <taxon>Chromadorea</taxon>
        <taxon>Rhabditida</taxon>
        <taxon>Rhabditina</taxon>
        <taxon>Diplogasteromorpha</taxon>
        <taxon>Diplogasteroidea</taxon>
        <taxon>Neodiplogasteridae</taxon>
        <taxon>Pristionchus</taxon>
    </lineage>
</organism>
<comment type="similarity">
    <text evidence="9">Belongs to the peptidase M48A family.</text>
</comment>
<evidence type="ECO:0000256" key="6">
    <source>
        <dbReference type="ARBA" id="ARBA00044456"/>
    </source>
</evidence>
<sequence>MDPRLLLHSIVGVNVLLFAWELYLIKRQRTKHESTEKRPKEVESVISEEDYTKARAYSIDRLSFKILRLMAECGITIMMLYGGYYAYVWSLAGSSYPIALFMVLHSVISFLIDLPLSLYENFVIEELHGFNKYTFSFYIIDAIKKQVVTNLITIPLAYGAVWLIENGGEYFFFYLWVFVSVVILLMLTIYPAYIAPLFDKYSPLPEGTLKSAIEELAAKLDYPLTKIYVVDGSTRSGHSNAYMYGFWKNKRIVLYDTLLSGEEKRKVYEAIGKELEKDKDGQPTADGKGMGVEEVVAVVGHELGHWALSHTLRQLGTAELNIFLALFCFSYCHNNEALAAAFGFPGGAPSLVSLIVIMQYLMGVYNEIFSLFTVFITRKMEFEADAFAAQLGLGPKLTTALVKLSKDNLSVPVNDHLYSTCRHTHPPVIERIEALKKFQ</sequence>
<feature type="transmembrane region" description="Helical" evidence="9">
    <location>
        <begin position="69"/>
        <end position="88"/>
    </location>
</feature>
<evidence type="ECO:0000259" key="11">
    <source>
        <dbReference type="Pfam" id="PF16491"/>
    </source>
</evidence>
<keyword evidence="9" id="KW-0472">Membrane</keyword>
<feature type="binding site" evidence="8">
    <location>
        <position position="381"/>
    </location>
    <ligand>
        <name>Zn(2+)</name>
        <dbReference type="ChEBI" id="CHEBI:29105"/>
        <note>catalytic</note>
    </ligand>
</feature>
<gene>
    <name evidence="12" type="ORF">PMAYCL1PPCAC_04350</name>
</gene>
<comment type="catalytic activity">
    <reaction evidence="6 9">
        <text>Hydrolyzes the peptide bond -P2-(S-farnesyl or geranylgeranyl)C-P1'-P2'-P3'-COOH where P1' and P2' are amino acids with aliphatic side chains and P3' is any C-terminal residue.</text>
        <dbReference type="EC" id="3.4.24.84"/>
    </reaction>
</comment>
<comment type="subcellular location">
    <subcellularLocation>
        <location evidence="9">Endoplasmic reticulum membrane</location>
        <topology evidence="9">Multi-pass membrane protein</topology>
    </subcellularLocation>
</comment>
<evidence type="ECO:0000256" key="3">
    <source>
        <dbReference type="ARBA" id="ARBA00022801"/>
    </source>
</evidence>
<keyword evidence="9" id="KW-0812">Transmembrane</keyword>